<sequence length="565" mass="60828">MGAIATRTVRYIRKGDDGKDAVRLWLVASTTSVSMPDAGVGGGSPVPASVSCAVMKQIGDSAPMEVADPAAEGLVLRHYYQLTDDRQTFSVTYAGPVNISDNKLYRSLNFELYSGSVMISTSTVALVRDGAAGTPGDAGKDAVVYSLVPSATSIVMTGYNGSDGRPVPGGISCRLMKQVGDNDPEEVDASSEGLEIRYRYTYTDGTLNNEASYAGGRVLSISTRAVFKLLEFFLYKENALIGSVTVPIVFDGTVGARGPALRGPQAWSDCADGYSFQCGADGEMWQDVVIYQNRYYSCKKSHAKSADNAPRSSADISNGYWQLAAEMDIVATKILLSTYALVKNLGVECIDMRDAVGNILFQAKDGNVTCKTGSFEDVKVSGDIRVKSLRHVVNPSDNVVTSAFWCSTLMDSLSLGTSGARVEPYIVFPHLAPGEAMETTVVHFPNQAYCDIHNEPAGLIYCVGEGYDYHNDEWDGVVAFLTKREMTAEISRAGGISGIDPTPPKPGGDIYEVVSNRYYGAEAQCMLPIRGVWKFYGVGLDWMVELPDGTMKNATLWVAIELQSA</sequence>
<name>A0A4S2FZM7_9BACT</name>
<evidence type="ECO:0000313" key="2">
    <source>
        <dbReference type="Proteomes" id="UP000306630"/>
    </source>
</evidence>
<organism evidence="1 2">
    <name type="scientific">Muribaculum intestinale</name>
    <dbReference type="NCBI Taxonomy" id="1796646"/>
    <lineage>
        <taxon>Bacteria</taxon>
        <taxon>Pseudomonadati</taxon>
        <taxon>Bacteroidota</taxon>
        <taxon>Bacteroidia</taxon>
        <taxon>Bacteroidales</taxon>
        <taxon>Muribaculaceae</taxon>
        <taxon>Muribaculum</taxon>
    </lineage>
</organism>
<reference evidence="1 2" key="1">
    <citation type="submission" date="2019-04" db="EMBL/GenBank/DDBJ databases">
        <title>Microbes associate with the intestines of laboratory mice.</title>
        <authorList>
            <person name="Navarre W."/>
            <person name="Wong E."/>
            <person name="Huang K."/>
            <person name="Tropini C."/>
            <person name="Ng K."/>
            <person name="Yu B."/>
        </authorList>
    </citation>
    <scope>NUCLEOTIDE SEQUENCE [LARGE SCALE GENOMIC DNA]</scope>
    <source>
        <strain evidence="1 2">NM06_A21</strain>
    </source>
</reference>
<dbReference type="Proteomes" id="UP000306630">
    <property type="component" value="Unassembled WGS sequence"/>
</dbReference>
<dbReference type="AlphaFoldDB" id="A0A4S2FZM7"/>
<proteinExistence type="predicted"/>
<comment type="caution">
    <text evidence="1">The sequence shown here is derived from an EMBL/GenBank/DDBJ whole genome shotgun (WGS) entry which is preliminary data.</text>
</comment>
<accession>A0A4S2FZM7</accession>
<gene>
    <name evidence="1" type="ORF">E5333_04980</name>
</gene>
<evidence type="ECO:0000313" key="1">
    <source>
        <dbReference type="EMBL" id="TGY74984.1"/>
    </source>
</evidence>
<dbReference type="RefSeq" id="WP_135992966.1">
    <property type="nucleotide sequence ID" value="NZ_CAOSYS010000035.1"/>
</dbReference>
<dbReference type="EMBL" id="SRYD01000015">
    <property type="protein sequence ID" value="TGY74984.1"/>
    <property type="molecule type" value="Genomic_DNA"/>
</dbReference>
<protein>
    <submittedName>
        <fullName evidence="1">Uncharacterized protein</fullName>
    </submittedName>
</protein>